<feature type="region of interest" description="Disordered" evidence="1">
    <location>
        <begin position="32"/>
        <end position="74"/>
    </location>
</feature>
<protein>
    <submittedName>
        <fullName evidence="3">Putative til domain protein</fullName>
    </submittedName>
</protein>
<organism evidence="3">
    <name type="scientific">Rhipicephalus microplus</name>
    <name type="common">Cattle tick</name>
    <name type="synonym">Boophilus microplus</name>
    <dbReference type="NCBI Taxonomy" id="6941"/>
    <lineage>
        <taxon>Eukaryota</taxon>
        <taxon>Metazoa</taxon>
        <taxon>Ecdysozoa</taxon>
        <taxon>Arthropoda</taxon>
        <taxon>Chelicerata</taxon>
        <taxon>Arachnida</taxon>
        <taxon>Acari</taxon>
        <taxon>Parasitiformes</taxon>
        <taxon>Ixodida</taxon>
        <taxon>Ixodoidea</taxon>
        <taxon>Ixodidae</taxon>
        <taxon>Rhipicephalinae</taxon>
        <taxon>Rhipicephalus</taxon>
        <taxon>Boophilus</taxon>
    </lineage>
</organism>
<evidence type="ECO:0000256" key="2">
    <source>
        <dbReference type="SAM" id="SignalP"/>
    </source>
</evidence>
<evidence type="ECO:0000256" key="1">
    <source>
        <dbReference type="SAM" id="MobiDB-lite"/>
    </source>
</evidence>
<dbReference type="EMBL" id="GIKN01003003">
    <property type="protein sequence ID" value="NIE45276.1"/>
    <property type="molecule type" value="Transcribed_RNA"/>
</dbReference>
<proteinExistence type="predicted"/>
<feature type="signal peptide" evidence="2">
    <location>
        <begin position="1"/>
        <end position="24"/>
    </location>
</feature>
<dbReference type="AlphaFoldDB" id="A0A6G5A506"/>
<accession>A0A6G5A506</accession>
<feature type="chain" id="PRO_5026355896" evidence="2">
    <location>
        <begin position="25"/>
        <end position="145"/>
    </location>
</feature>
<evidence type="ECO:0000313" key="3">
    <source>
        <dbReference type="EMBL" id="NIE45276.1"/>
    </source>
</evidence>
<keyword evidence="2" id="KW-0732">Signal</keyword>
<sequence length="145" mass="14305">MHTVAALNTLVVVLPLVIALYARATETSTASLTPARGSVPSNGPPSNAEYPGGHLPKPASTGGELGPGGSLPSSTKNVCAAFQKSKAAMAPREGIAVTEAARLGSTCVHSVARNVYPGATAVAGFTGTLTAAVLVSLNAEAGSSH</sequence>
<name>A0A6G5A506_RHIMP</name>
<reference evidence="3" key="1">
    <citation type="submission" date="2020-03" db="EMBL/GenBank/DDBJ databases">
        <title>A transcriptome and proteome of the tick Rhipicephalus microplus shaped by the genetic composition of its hosts and developmental stage.</title>
        <authorList>
            <person name="Garcia G.R."/>
            <person name="Ribeiro J.M.C."/>
            <person name="Maruyama S.R."/>
            <person name="Gardinasse L.G."/>
            <person name="Nelson K."/>
            <person name="Ferreira B.R."/>
            <person name="Andrade T.G."/>
            <person name="Santos I.K.F.M."/>
        </authorList>
    </citation>
    <scope>NUCLEOTIDE SEQUENCE</scope>
    <source>
        <strain evidence="3">NSGR</strain>
        <tissue evidence="3">Salivary glands</tissue>
    </source>
</reference>